<dbReference type="PANTHER" id="PTHR44099">
    <property type="entry name" value="RABCONNECTIN-3B, ISOFORM A"/>
    <property type="match status" value="1"/>
</dbReference>
<dbReference type="PROSITE" id="PS00678">
    <property type="entry name" value="WD_REPEATS_1"/>
    <property type="match status" value="1"/>
</dbReference>
<dbReference type="InterPro" id="IPR011047">
    <property type="entry name" value="Quinoprotein_ADH-like_sf"/>
</dbReference>
<dbReference type="Gene3D" id="2.130.10.10">
    <property type="entry name" value="YVTN repeat-like/Quinoprotein amine dehydrogenase"/>
    <property type="match status" value="3"/>
</dbReference>
<dbReference type="SUPFAM" id="SSF50998">
    <property type="entry name" value="Quinoprotein alcohol dehydrogenase-like"/>
    <property type="match status" value="1"/>
</dbReference>
<keyword evidence="1" id="KW-0597">Phosphoprotein</keyword>
<evidence type="ECO:0000313" key="6">
    <source>
        <dbReference type="EMBL" id="KAH0814410.1"/>
    </source>
</evidence>
<reference evidence="6" key="1">
    <citation type="journal article" date="2020" name="J Insects Food Feed">
        <title>The yellow mealworm (Tenebrio molitor) genome: a resource for the emerging insects as food and feed industry.</title>
        <authorList>
            <person name="Eriksson T."/>
            <person name="Andere A."/>
            <person name="Kelstrup H."/>
            <person name="Emery V."/>
            <person name="Picard C."/>
        </authorList>
    </citation>
    <scope>NUCLEOTIDE SEQUENCE</scope>
    <source>
        <strain evidence="6">Stoneville</strain>
        <tissue evidence="6">Whole head</tissue>
    </source>
</reference>
<dbReference type="GO" id="GO:0005737">
    <property type="term" value="C:cytoplasm"/>
    <property type="evidence" value="ECO:0007669"/>
    <property type="project" value="TreeGrafter"/>
</dbReference>
<dbReference type="PROSITE" id="PS50082">
    <property type="entry name" value="WD_REPEATS_2"/>
    <property type="match status" value="1"/>
</dbReference>
<proteinExistence type="predicted"/>
<sequence length="1819" mass="198113">MPGNSLVVPVVLWGKYAPTHCISCIYLSKDQKTLATGCYDGQICLWQVNPDTLQMTPRCLLVGHTAPILCISKASILQDNNYIVSSSEAGEMCTWDLVDGRCREHVKLPQVHTNMQAYHMCNCEDVRLFCNGYYPEIIVMDPFSLEILFMLSSKQNPDWISALHVLRPCNRKDDVVLALTTTGMVKVWTLLGHETKHSEPIYENESKQIKPLNAVCIQCCPNNQRTVLVVVSKYWQVYDAGDFSILCSYLAPRGERWMSGDFLAADRIIMWSDAGKGYLYKLPANSIPDNKNFHTPSIESDSPFLYCLLSQPDNKLLSCPPAMRFVTTRRQNKEHRYLLRGDSEGYVLVWNIPEISPAQLHEIQNQKPPQPVQMTATLTTSLTEAWASMVPGPVGILDQMEGREGRSIKLTASIYLPLQCRLVVGREDGTIIIVSATQTVMLQLLHGHHQDFSNWPPHQVLSGHGGRVNCLLYPHREHSRYDKNHLVSGGVDFAVCLWDLYAGTLLHRFCVHAGEITQLLVPPNNCSTRIQKCVCSVASDHSVTLLSLTERKCVCLASRHLFPVTTIKWRPMDDFMIIGCSDGTVYVWQMETGHLDRVLQGIAAEEVLYACEEHEVNNTSSEVGLANPAVHFFRGLRHRNLSAIRHATQRGLHQLQQLGAHTNNDDPHMQRTHNSPLVIQGVKTNPKDAESHILFFDIEALIIELLNEEYAMMSPGSLEAAGLIAQSEYLKVAALTQSASPDAHKKLVDFFGKVKDKAENMERIIKEKDKHGILAKMKEGAETVQTKIQAKAESVLKQGGDMSKDMVRDGVSGGVDYGAQGGGSEDRSGVSVGAVDEWGVVAGEDTSAGTGLNKSVLVQMSNASGDDFGGVGGSHRDGGGADWESVRSDAVAQTVSYVIGGDDLTVGGDVTVRADFVTGGVLDGVVDLKGLRVSVRGLAELVLGVVLGLLHDGGGYDGSGDGMSHRGGYGVGGDGVSHRGGYGVGGDGAGHRGGHGVGGDGVGHRGGHGMGGDGVGHRGGHAMGDSVGYRGGHGVVGDGVSYRGGHGVSHGSGDRGVGYGGSDSVVRVGYGGGDGVVGHGVGRVGYGSGDVSGYQVGAVGHGGDAASVGDGQDAREGNLEISIREKYICGVCFDGTDGSLRSNSKPMLGPLDASHAMEIAQLLLSLLHSWGLDNDLDRVCHVKLGLLRPMVPISFGLLSKANQMSLFLPTWNSAILVDDESITDDLSSYDEKLASMYPELAKRDHLTRIFTSHTHWELSTTLTSNHLLAIIALSHTLMSMSNATFVPEQERNRKLHRQQTRVSWTKTDEEHEEMYTQQQAQIKQGWSLLATLHCVLLPDKVVEAGAKNFKRPQVEMMAKRWQHHCVEVREAAQTLLLAELSRMGPKGRKALVDAWAQYLPLYTQTETINQQAVSPPGMNHVNSGQVQQSPETAEEEFEEEEEEQVRKPSSLSELKRKQSTAVILLGVIGAEFGQDITGVDNNKRRASEDRRKSSVVEGFGQGNNNLARLTAMALSHLLLAAPTPKLPPHIPLRRAAIDLIGRGFTVWAPFLDISKVLLGLLELCSDADRLVPSMTYGLPLTPQADSCRTARHALTLIATARPAAFITTMAKEVARYNAMQQNAQTLNINMHNNVLHKAKPEILRGVELLIDKMQSEMSDLLVELMDIILHCLDPSQLKNKGLQDVFPAVCRFNQVSHCPATRRIAVGSNAGTLTLYELRQGKCTTIHAHGSAVTAAAFSPDGKFLVSYACGENKLCFWQTSTGMFGLGQSQTRCIKSYSTAPIADVARLNPMRLARLIWINNRTVTLMLADGSETRFNV</sequence>
<keyword evidence="2 4" id="KW-0853">WD repeat</keyword>
<dbReference type="InterPro" id="IPR036322">
    <property type="entry name" value="WD40_repeat_dom_sf"/>
</dbReference>
<dbReference type="EMBL" id="JABDTM020024307">
    <property type="protein sequence ID" value="KAH0814410.1"/>
    <property type="molecule type" value="Genomic_DNA"/>
</dbReference>
<keyword evidence="3" id="KW-0677">Repeat</keyword>
<evidence type="ECO:0000256" key="3">
    <source>
        <dbReference type="ARBA" id="ARBA00022737"/>
    </source>
</evidence>
<feature type="compositionally biased region" description="Polar residues" evidence="5">
    <location>
        <begin position="1420"/>
        <end position="1431"/>
    </location>
</feature>
<dbReference type="SMART" id="SM00320">
    <property type="entry name" value="WD40"/>
    <property type="match status" value="7"/>
</dbReference>
<feature type="region of interest" description="Disordered" evidence="5">
    <location>
        <begin position="1412"/>
        <end position="1452"/>
    </location>
</feature>
<dbReference type="FunFam" id="2.130.10.10:FF:000247">
    <property type="entry name" value="WD repeat-containing protein 72"/>
    <property type="match status" value="1"/>
</dbReference>
<dbReference type="InterPro" id="IPR015943">
    <property type="entry name" value="WD40/YVTN_repeat-like_dom_sf"/>
</dbReference>
<evidence type="ECO:0008006" key="8">
    <source>
        <dbReference type="Google" id="ProtNLM"/>
    </source>
</evidence>
<organism evidence="6 7">
    <name type="scientific">Tenebrio molitor</name>
    <name type="common">Yellow mealworm beetle</name>
    <dbReference type="NCBI Taxonomy" id="7067"/>
    <lineage>
        <taxon>Eukaryota</taxon>
        <taxon>Metazoa</taxon>
        <taxon>Ecdysozoa</taxon>
        <taxon>Arthropoda</taxon>
        <taxon>Hexapoda</taxon>
        <taxon>Insecta</taxon>
        <taxon>Pterygota</taxon>
        <taxon>Neoptera</taxon>
        <taxon>Endopterygota</taxon>
        <taxon>Coleoptera</taxon>
        <taxon>Polyphaga</taxon>
        <taxon>Cucujiformia</taxon>
        <taxon>Tenebrionidae</taxon>
        <taxon>Tenebrio</taxon>
    </lineage>
</organism>
<feature type="region of interest" description="Disordered" evidence="5">
    <location>
        <begin position="1288"/>
        <end position="1309"/>
    </location>
</feature>
<dbReference type="InterPro" id="IPR001680">
    <property type="entry name" value="WD40_rpt"/>
</dbReference>
<dbReference type="InterPro" id="IPR049916">
    <property type="entry name" value="WDR72-like"/>
</dbReference>
<evidence type="ECO:0000256" key="2">
    <source>
        <dbReference type="ARBA" id="ARBA00022574"/>
    </source>
</evidence>
<evidence type="ECO:0000256" key="4">
    <source>
        <dbReference type="PROSITE-ProRule" id="PRU00221"/>
    </source>
</evidence>
<protein>
    <recommendedName>
        <fullName evidence="8">WD repeat-containing protein 7</fullName>
    </recommendedName>
</protein>
<evidence type="ECO:0000313" key="7">
    <source>
        <dbReference type="Proteomes" id="UP000719412"/>
    </source>
</evidence>
<name>A0A8J6HGW6_TENMO</name>
<evidence type="ECO:0000256" key="1">
    <source>
        <dbReference type="ARBA" id="ARBA00022553"/>
    </source>
</evidence>
<comment type="caution">
    <text evidence="6">The sequence shown here is derived from an EMBL/GenBank/DDBJ whole genome shotgun (WGS) entry which is preliminary data.</text>
</comment>
<feature type="compositionally biased region" description="Acidic residues" evidence="5">
    <location>
        <begin position="1432"/>
        <end position="1443"/>
    </location>
</feature>
<dbReference type="PANTHER" id="PTHR44099:SF4">
    <property type="entry name" value="RABCONNECTIN-3B, ISOFORM A"/>
    <property type="match status" value="1"/>
</dbReference>
<dbReference type="PROSITE" id="PS50294">
    <property type="entry name" value="WD_REPEATS_REGION"/>
    <property type="match status" value="1"/>
</dbReference>
<evidence type="ECO:0000256" key="5">
    <source>
        <dbReference type="SAM" id="MobiDB-lite"/>
    </source>
</evidence>
<keyword evidence="7" id="KW-1185">Reference proteome</keyword>
<accession>A0A8J6HGW6</accession>
<reference evidence="6" key="2">
    <citation type="submission" date="2021-08" db="EMBL/GenBank/DDBJ databases">
        <authorList>
            <person name="Eriksson T."/>
        </authorList>
    </citation>
    <scope>NUCLEOTIDE SEQUENCE</scope>
    <source>
        <strain evidence="6">Stoneville</strain>
        <tissue evidence="6">Whole head</tissue>
    </source>
</reference>
<dbReference type="Pfam" id="PF00400">
    <property type="entry name" value="WD40"/>
    <property type="match status" value="5"/>
</dbReference>
<feature type="repeat" description="WD" evidence="4">
    <location>
        <begin position="557"/>
        <end position="598"/>
    </location>
</feature>
<dbReference type="Proteomes" id="UP000719412">
    <property type="component" value="Unassembled WGS sequence"/>
</dbReference>
<gene>
    <name evidence="6" type="ORF">GEV33_008377</name>
</gene>
<dbReference type="SUPFAM" id="SSF50978">
    <property type="entry name" value="WD40 repeat-like"/>
    <property type="match status" value="2"/>
</dbReference>
<dbReference type="InterPro" id="IPR019775">
    <property type="entry name" value="WD40_repeat_CS"/>
</dbReference>